<dbReference type="AlphaFoldDB" id="A0A7D9IN90"/>
<dbReference type="InterPro" id="IPR001875">
    <property type="entry name" value="DED_dom"/>
</dbReference>
<dbReference type="PROSITE" id="PS50168">
    <property type="entry name" value="DED"/>
    <property type="match status" value="1"/>
</dbReference>
<feature type="region of interest" description="Disordered" evidence="2">
    <location>
        <begin position="459"/>
        <end position="480"/>
    </location>
</feature>
<dbReference type="PROSITE" id="PS51266">
    <property type="entry name" value="ZF_CHY"/>
    <property type="match status" value="1"/>
</dbReference>
<keyword evidence="1" id="KW-0175">Coiled coil</keyword>
<dbReference type="PANTHER" id="PTHR21319">
    <property type="entry name" value="RING FINGER AND CHY ZINC FINGER DOMAIN-CONTAINING PROTEIN 1"/>
    <property type="match status" value="1"/>
</dbReference>
<comment type="caution">
    <text evidence="3">The sequence shown here is derived from an EMBL/GenBank/DDBJ whole genome shotgun (WGS) entry which is preliminary data.</text>
</comment>
<evidence type="ECO:0000313" key="4">
    <source>
        <dbReference type="Proteomes" id="UP001152795"/>
    </source>
</evidence>
<feature type="compositionally biased region" description="Polar residues" evidence="2">
    <location>
        <begin position="779"/>
        <end position="795"/>
    </location>
</feature>
<feature type="compositionally biased region" description="Polar residues" evidence="2">
    <location>
        <begin position="348"/>
        <end position="364"/>
    </location>
</feature>
<feature type="compositionally biased region" description="Polar residues" evidence="2">
    <location>
        <begin position="673"/>
        <end position="708"/>
    </location>
</feature>
<dbReference type="EMBL" id="CACRXK020006457">
    <property type="protein sequence ID" value="CAB4009455.1"/>
    <property type="molecule type" value="Genomic_DNA"/>
</dbReference>
<gene>
    <name evidence="3" type="ORF">PACLA_8A028205</name>
</gene>
<protein>
    <submittedName>
        <fullName evidence="3">RING finger and CHY zinc finger domain-containing 1</fullName>
    </submittedName>
</protein>
<dbReference type="InterPro" id="IPR037274">
    <property type="entry name" value="Znf_CHY_sf"/>
</dbReference>
<dbReference type="GO" id="GO:0016567">
    <property type="term" value="P:protein ubiquitination"/>
    <property type="evidence" value="ECO:0007669"/>
    <property type="project" value="TreeGrafter"/>
</dbReference>
<dbReference type="OrthoDB" id="411372at2759"/>
<dbReference type="Gene3D" id="1.10.533.10">
    <property type="entry name" value="Death Domain, Fas"/>
    <property type="match status" value="1"/>
</dbReference>
<dbReference type="Pfam" id="PF05495">
    <property type="entry name" value="zf-CHY"/>
    <property type="match status" value="1"/>
</dbReference>
<dbReference type="GO" id="GO:0042981">
    <property type="term" value="P:regulation of apoptotic process"/>
    <property type="evidence" value="ECO:0007669"/>
    <property type="project" value="InterPro"/>
</dbReference>
<feature type="compositionally biased region" description="Polar residues" evidence="2">
    <location>
        <begin position="715"/>
        <end position="736"/>
    </location>
</feature>
<feature type="coiled-coil region" evidence="1">
    <location>
        <begin position="296"/>
        <end position="323"/>
    </location>
</feature>
<feature type="region of interest" description="Disordered" evidence="2">
    <location>
        <begin position="333"/>
        <end position="402"/>
    </location>
</feature>
<reference evidence="3" key="1">
    <citation type="submission" date="2020-04" db="EMBL/GenBank/DDBJ databases">
        <authorList>
            <person name="Alioto T."/>
            <person name="Alioto T."/>
            <person name="Gomez Garrido J."/>
        </authorList>
    </citation>
    <scope>NUCLEOTIDE SEQUENCE</scope>
    <source>
        <strain evidence="3">A484AB</strain>
    </source>
</reference>
<dbReference type="PROSITE" id="PS51270">
    <property type="entry name" value="ZF_CTCHY"/>
    <property type="match status" value="1"/>
</dbReference>
<dbReference type="Proteomes" id="UP001152795">
    <property type="component" value="Unassembled WGS sequence"/>
</dbReference>
<dbReference type="PANTHER" id="PTHR21319:SF53">
    <property type="entry name" value="RING FINGER AND CHY ZINC FINGER DOMAIN-CONTAINING PROTEIN 1"/>
    <property type="match status" value="1"/>
</dbReference>
<proteinExistence type="predicted"/>
<dbReference type="SUPFAM" id="SSF47986">
    <property type="entry name" value="DEATH domain"/>
    <property type="match status" value="1"/>
</dbReference>
<dbReference type="GO" id="GO:0005634">
    <property type="term" value="C:nucleus"/>
    <property type="evidence" value="ECO:0007669"/>
    <property type="project" value="TreeGrafter"/>
</dbReference>
<sequence length="1003" mass="112358">MVFIVSILGQFSPTMGSVSDKLAVTDDFLDDRSRHILYLRFITHFIPEVVRSSLQDAFELSIKAPFPGFDSNASESQQKVKSTMIDSPNVAKLSFELQSFTSETKALFAETSHSLDLFNDYLQCPSEATAKPLGRWLYRGKSAHNELFTTYEIDESLNFIHTFLVKKIIQNSQDCDYITFNSVNKNVDYNLELYFQTNSISDEIAKIDLKEKITVFSKKIENSYEKEEEQQKKQNGKILAFKAKEISSSDQDLSNDQPFVNEKRKKAEWKIYAEDSSINKEIDALKSWKWKNQEILRELQDKIHFLEKQVMSLRIENREIMAQLGQVIVEQTAKESKGRRSEHFHQIFRSSSPEAKQPVVSTNNDKPDIEDDKLRYPNDSYVNGNGSPNGLPNPQATNEKGDSVNASVAYTATSGGQPVLGAEALVLESNQQAEKEEIKDKVQGGERDSTGEVLAMRKESERMEKTSGGEGISESGKVNGTSVLVPTSREESIEQTSTWQSHLHLSFSVQQDDSNGREFISLSNIPPTSVATTVYNNYKLLLLSLGRGLLSSEVVKLKDWASQNFSTNSQNATDVLLQLDQKGIINASDLSPLRDFFESIIRIDLVYIIDEFLLGDYSLLRQTSALKTRDANRAQNPQYGSTSRFTSFLNTLSSSPSYPPGSRTARRNVAASGPSQMSTNRNPATSRTPENSNGSQSSVAQQNHQPALSSFLGYPNTNNANLVSRSPNENQSTCTAHEQRNEKPIASGFTKTSVVVADGPVTNERRTTASNSSTRTNPPVKNNGSRITIGSNGSKLSKFSREGAERSIVSFAHAPNPSRNQDLDLESNWLCSHYKRLCYVKFECCDNFWPCHRCHNNQSTCGRKKLKSRDTQMVKCVYCNKEQQFGQFCCDCGAKFASYFCGLCQHLTGNDDHPYHCQKCGICRIHGDRSFHCDVCGVCLDVQLRGNHKCREGSAHDECCICLEDAFTGCQILPCSHKVHKECATQMIRSGIFPYFLPEIQVP</sequence>
<dbReference type="InterPro" id="IPR011029">
    <property type="entry name" value="DEATH-like_dom_sf"/>
</dbReference>
<feature type="compositionally biased region" description="Basic and acidic residues" evidence="2">
    <location>
        <begin position="333"/>
        <end position="345"/>
    </location>
</feature>
<evidence type="ECO:0000256" key="2">
    <source>
        <dbReference type="SAM" id="MobiDB-lite"/>
    </source>
</evidence>
<feature type="region of interest" description="Disordered" evidence="2">
    <location>
        <begin position="650"/>
        <end position="795"/>
    </location>
</feature>
<dbReference type="GO" id="GO:0061630">
    <property type="term" value="F:ubiquitin protein ligase activity"/>
    <property type="evidence" value="ECO:0007669"/>
    <property type="project" value="TreeGrafter"/>
</dbReference>
<evidence type="ECO:0000313" key="3">
    <source>
        <dbReference type="EMBL" id="CAB4009455.1"/>
    </source>
</evidence>
<dbReference type="InterPro" id="IPR037275">
    <property type="entry name" value="Znf_CTCHY_sf"/>
</dbReference>
<keyword evidence="4" id="KW-1185">Reference proteome</keyword>
<dbReference type="InterPro" id="IPR017921">
    <property type="entry name" value="Znf_CTCHY"/>
</dbReference>
<accession>A0A7D9IN90</accession>
<dbReference type="SUPFAM" id="SSF161219">
    <property type="entry name" value="CHY zinc finger-like"/>
    <property type="match status" value="1"/>
</dbReference>
<dbReference type="GO" id="GO:0008270">
    <property type="term" value="F:zinc ion binding"/>
    <property type="evidence" value="ECO:0007669"/>
    <property type="project" value="InterPro"/>
</dbReference>
<evidence type="ECO:0000256" key="1">
    <source>
        <dbReference type="SAM" id="Coils"/>
    </source>
</evidence>
<feature type="compositionally biased region" description="Low complexity" evidence="2">
    <location>
        <begin position="383"/>
        <end position="394"/>
    </location>
</feature>
<name>A0A7D9IN90_PARCT</name>
<organism evidence="3 4">
    <name type="scientific">Paramuricea clavata</name>
    <name type="common">Red gorgonian</name>
    <name type="synonym">Violescent sea-whip</name>
    <dbReference type="NCBI Taxonomy" id="317549"/>
    <lineage>
        <taxon>Eukaryota</taxon>
        <taxon>Metazoa</taxon>
        <taxon>Cnidaria</taxon>
        <taxon>Anthozoa</taxon>
        <taxon>Octocorallia</taxon>
        <taxon>Malacalcyonacea</taxon>
        <taxon>Plexauridae</taxon>
        <taxon>Paramuricea</taxon>
    </lineage>
</organism>
<dbReference type="InterPro" id="IPR008913">
    <property type="entry name" value="Znf_CHY"/>
</dbReference>
<dbReference type="SUPFAM" id="SSF161245">
    <property type="entry name" value="Zinc hairpin stack"/>
    <property type="match status" value="1"/>
</dbReference>
<feature type="compositionally biased region" description="Low complexity" evidence="2">
    <location>
        <begin position="768"/>
        <end position="777"/>
    </location>
</feature>
<dbReference type="GO" id="GO:0006511">
    <property type="term" value="P:ubiquitin-dependent protein catabolic process"/>
    <property type="evidence" value="ECO:0007669"/>
    <property type="project" value="TreeGrafter"/>
</dbReference>